<dbReference type="AlphaFoldDB" id="A0A7W4YC28"/>
<reference evidence="3 4" key="1">
    <citation type="submission" date="2020-08" db="EMBL/GenBank/DDBJ databases">
        <title>The Agave Microbiome: Exploring the role of microbial communities in plant adaptations to desert environments.</title>
        <authorList>
            <person name="Partida-Martinez L.P."/>
        </authorList>
    </citation>
    <scope>NUCLEOTIDE SEQUENCE [LARGE SCALE GENOMIC DNA]</scope>
    <source>
        <strain evidence="3 4">RAS26</strain>
    </source>
</reference>
<keyword evidence="2" id="KW-1133">Transmembrane helix</keyword>
<comment type="caution">
    <text evidence="3">The sequence shown here is derived from an EMBL/GenBank/DDBJ whole genome shotgun (WGS) entry which is preliminary data.</text>
</comment>
<dbReference type="Pfam" id="PF14329">
    <property type="entry name" value="DUF4386"/>
    <property type="match status" value="1"/>
</dbReference>
<feature type="transmembrane region" description="Helical" evidence="2">
    <location>
        <begin position="119"/>
        <end position="140"/>
    </location>
</feature>
<evidence type="ECO:0000313" key="3">
    <source>
        <dbReference type="EMBL" id="MBB2923111.1"/>
    </source>
</evidence>
<evidence type="ECO:0000256" key="2">
    <source>
        <dbReference type="SAM" id="Phobius"/>
    </source>
</evidence>
<feature type="transmembrane region" description="Helical" evidence="2">
    <location>
        <begin position="42"/>
        <end position="62"/>
    </location>
</feature>
<dbReference type="InterPro" id="IPR025495">
    <property type="entry name" value="DUF4386"/>
</dbReference>
<name>A0A7W4YC28_9CELL</name>
<proteinExistence type="predicted"/>
<keyword evidence="2" id="KW-0812">Transmembrane</keyword>
<accession>A0A7W4YC28</accession>
<feature type="transmembrane region" description="Helical" evidence="2">
    <location>
        <begin position="237"/>
        <end position="255"/>
    </location>
</feature>
<evidence type="ECO:0000256" key="1">
    <source>
        <dbReference type="SAM" id="MobiDB-lite"/>
    </source>
</evidence>
<gene>
    <name evidence="3" type="ORF">FHR80_002036</name>
</gene>
<dbReference type="Proteomes" id="UP000518206">
    <property type="component" value="Unassembled WGS sequence"/>
</dbReference>
<feature type="transmembrane region" description="Helical" evidence="2">
    <location>
        <begin position="90"/>
        <end position="113"/>
    </location>
</feature>
<keyword evidence="2" id="KW-0472">Membrane</keyword>
<feature type="compositionally biased region" description="Pro residues" evidence="1">
    <location>
        <begin position="1"/>
        <end position="16"/>
    </location>
</feature>
<reference evidence="3 4" key="2">
    <citation type="submission" date="2020-08" db="EMBL/GenBank/DDBJ databases">
        <authorList>
            <person name="Partida-Martinez L."/>
            <person name="Huntemann M."/>
            <person name="Clum A."/>
            <person name="Wang J."/>
            <person name="Palaniappan K."/>
            <person name="Ritter S."/>
            <person name="Chen I.-M."/>
            <person name="Stamatis D."/>
            <person name="Reddy T."/>
            <person name="O'Malley R."/>
            <person name="Daum C."/>
            <person name="Shapiro N."/>
            <person name="Ivanova N."/>
            <person name="Kyrpides N."/>
            <person name="Woyke T."/>
        </authorList>
    </citation>
    <scope>NUCLEOTIDE SEQUENCE [LARGE SCALE GENOMIC DNA]</scope>
    <source>
        <strain evidence="3 4">RAS26</strain>
    </source>
</reference>
<dbReference type="RefSeq" id="WP_221196390.1">
    <property type="nucleotide sequence ID" value="NZ_JACHVX010000003.1"/>
</dbReference>
<feature type="transmembrane region" description="Helical" evidence="2">
    <location>
        <begin position="209"/>
        <end position="231"/>
    </location>
</feature>
<feature type="region of interest" description="Disordered" evidence="1">
    <location>
        <begin position="1"/>
        <end position="38"/>
    </location>
</feature>
<evidence type="ECO:0000313" key="4">
    <source>
        <dbReference type="Proteomes" id="UP000518206"/>
    </source>
</evidence>
<evidence type="ECO:0008006" key="5">
    <source>
        <dbReference type="Google" id="ProtNLM"/>
    </source>
</evidence>
<feature type="transmembrane region" description="Helical" evidence="2">
    <location>
        <begin position="177"/>
        <end position="197"/>
    </location>
</feature>
<sequence length="275" mass="28100">MPTPQPATPAVPPAVPPATHAVPPARATPPPSSSTLRHPQRVARLAASLYLLLAVLGAFAHLGARAAVHVPGDAAETADRVRAHASLVRVAFVADLVQATLLLFVGVLLHALLGHAARAVGRVMVGLVGVATAIMCLNLVHHLGALLVATEPAYAGAFGPAGADGVVLLLLDLHRNGYLVAQMFFGLWLAPLGYLVLRSGAVPRVIGVLLVVGCAGYLVDMLVGFLAPAAAATVTPLATVPAAVAELSLIGWLLVRGVRVRGVQVRGAVGPRPAR</sequence>
<protein>
    <recommendedName>
        <fullName evidence="5">DUF4386 domain-containing protein</fullName>
    </recommendedName>
</protein>
<dbReference type="EMBL" id="JACHVX010000003">
    <property type="protein sequence ID" value="MBB2923111.1"/>
    <property type="molecule type" value="Genomic_DNA"/>
</dbReference>
<organism evidence="3 4">
    <name type="scientific">Cellulomonas cellasea</name>
    <dbReference type="NCBI Taxonomy" id="43670"/>
    <lineage>
        <taxon>Bacteria</taxon>
        <taxon>Bacillati</taxon>
        <taxon>Actinomycetota</taxon>
        <taxon>Actinomycetes</taxon>
        <taxon>Micrococcales</taxon>
        <taxon>Cellulomonadaceae</taxon>
        <taxon>Cellulomonas</taxon>
    </lineage>
</organism>